<proteinExistence type="predicted"/>
<feature type="compositionally biased region" description="Polar residues" evidence="1">
    <location>
        <begin position="24"/>
        <end position="41"/>
    </location>
</feature>
<reference evidence="2 3" key="1">
    <citation type="submission" date="2013-11" db="EMBL/GenBank/DDBJ databases">
        <title>The Genome Sequence of Phytophthora parasitica P1569.</title>
        <authorList>
            <consortium name="The Broad Institute Genomics Platform"/>
            <person name="Russ C."/>
            <person name="Tyler B."/>
            <person name="Panabieres F."/>
            <person name="Shan W."/>
            <person name="Tripathy S."/>
            <person name="Grunwald N."/>
            <person name="Machado M."/>
            <person name="Johnson C.S."/>
            <person name="Arredondo F."/>
            <person name="Hong C."/>
            <person name="Coffey M."/>
            <person name="Young S.K."/>
            <person name="Zeng Q."/>
            <person name="Gargeya S."/>
            <person name="Fitzgerald M."/>
            <person name="Abouelleil A."/>
            <person name="Alvarado L."/>
            <person name="Chapman S.B."/>
            <person name="Gainer-Dewar J."/>
            <person name="Goldberg J."/>
            <person name="Griggs A."/>
            <person name="Gujja S."/>
            <person name="Hansen M."/>
            <person name="Howarth C."/>
            <person name="Imamovic A."/>
            <person name="Ireland A."/>
            <person name="Larimer J."/>
            <person name="McCowan C."/>
            <person name="Murphy C."/>
            <person name="Pearson M."/>
            <person name="Poon T.W."/>
            <person name="Priest M."/>
            <person name="Roberts A."/>
            <person name="Saif S."/>
            <person name="Shea T."/>
            <person name="Sykes S."/>
            <person name="Wortman J."/>
            <person name="Nusbaum C."/>
            <person name="Birren B."/>
        </authorList>
    </citation>
    <scope>NUCLEOTIDE SEQUENCE [LARGE SCALE GENOMIC DNA]</scope>
    <source>
        <strain evidence="2 3">P1569</strain>
    </source>
</reference>
<evidence type="ECO:0000256" key="1">
    <source>
        <dbReference type="SAM" id="MobiDB-lite"/>
    </source>
</evidence>
<evidence type="ECO:0000313" key="2">
    <source>
        <dbReference type="EMBL" id="ETI56430.1"/>
    </source>
</evidence>
<dbReference type="Proteomes" id="UP000018721">
    <property type="component" value="Unassembled WGS sequence"/>
</dbReference>
<protein>
    <submittedName>
        <fullName evidence="2">Uncharacterized protein</fullName>
    </submittedName>
</protein>
<dbReference type="HOGENOM" id="CLU_2836797_0_0_1"/>
<name>V9FY70_PHYNI</name>
<feature type="region of interest" description="Disordered" evidence="1">
    <location>
        <begin position="24"/>
        <end position="66"/>
    </location>
</feature>
<keyword evidence="3" id="KW-1185">Reference proteome</keyword>
<dbReference type="AlphaFoldDB" id="V9FY70"/>
<comment type="caution">
    <text evidence="2">The sequence shown here is derived from an EMBL/GenBank/DDBJ whole genome shotgun (WGS) entry which is preliminary data.</text>
</comment>
<gene>
    <name evidence="2" type="ORF">F443_01014</name>
</gene>
<evidence type="ECO:0000313" key="3">
    <source>
        <dbReference type="Proteomes" id="UP000018721"/>
    </source>
</evidence>
<feature type="compositionally biased region" description="Basic and acidic residues" evidence="1">
    <location>
        <begin position="54"/>
        <end position="66"/>
    </location>
</feature>
<accession>V9FY70</accession>
<organism evidence="2 3">
    <name type="scientific">Phytophthora nicotianae P1569</name>
    <dbReference type="NCBI Taxonomy" id="1317065"/>
    <lineage>
        <taxon>Eukaryota</taxon>
        <taxon>Sar</taxon>
        <taxon>Stramenopiles</taxon>
        <taxon>Oomycota</taxon>
        <taxon>Peronosporomycetes</taxon>
        <taxon>Peronosporales</taxon>
        <taxon>Peronosporaceae</taxon>
        <taxon>Phytophthora</taxon>
    </lineage>
</organism>
<sequence length="66" mass="7098">MYHKIDMHMQSIARIANAMVSEHTPTGTSAIGTARTSSHTRVSVRGSIDVDDSAADRQKVDKDANG</sequence>
<dbReference type="EMBL" id="ANIZ01000160">
    <property type="protein sequence ID" value="ETI56430.1"/>
    <property type="molecule type" value="Genomic_DNA"/>
</dbReference>